<dbReference type="Proteomes" id="UP000718630">
    <property type="component" value="Unassembled WGS sequence"/>
</dbReference>
<keyword evidence="2" id="KW-0812">Transmembrane</keyword>
<feature type="transmembrane region" description="Helical" evidence="2">
    <location>
        <begin position="48"/>
        <end position="67"/>
    </location>
</feature>
<dbReference type="AlphaFoldDB" id="A0A929MZK5"/>
<name>A0A929MZK5_9ACTO</name>
<reference evidence="3" key="1">
    <citation type="submission" date="2020-04" db="EMBL/GenBank/DDBJ databases">
        <title>Deep metagenomics examines the oral microbiome during advanced dental caries in children, revealing novel taxa and co-occurrences with host molecules.</title>
        <authorList>
            <person name="Baker J.L."/>
            <person name="Morton J.T."/>
            <person name="Dinis M."/>
            <person name="Alvarez R."/>
            <person name="Tran N.C."/>
            <person name="Knight R."/>
            <person name="Edlund A."/>
        </authorList>
    </citation>
    <scope>NUCLEOTIDE SEQUENCE</scope>
    <source>
        <strain evidence="3">JCVI_32_bin.64</strain>
    </source>
</reference>
<feature type="region of interest" description="Disordered" evidence="1">
    <location>
        <begin position="1"/>
        <end position="40"/>
    </location>
</feature>
<proteinExistence type="predicted"/>
<keyword evidence="2" id="KW-1133">Transmembrane helix</keyword>
<feature type="compositionally biased region" description="Pro residues" evidence="1">
    <location>
        <begin position="1"/>
        <end position="12"/>
    </location>
</feature>
<evidence type="ECO:0000313" key="3">
    <source>
        <dbReference type="EMBL" id="MBF0940393.1"/>
    </source>
</evidence>
<evidence type="ECO:0000256" key="1">
    <source>
        <dbReference type="SAM" id="MobiDB-lite"/>
    </source>
</evidence>
<evidence type="ECO:0000256" key="2">
    <source>
        <dbReference type="SAM" id="Phobius"/>
    </source>
</evidence>
<dbReference type="EMBL" id="JABZFZ010000300">
    <property type="protein sequence ID" value="MBF0940393.1"/>
    <property type="molecule type" value="Genomic_DNA"/>
</dbReference>
<accession>A0A929MZK5</accession>
<sequence>LQAGPAPNPSASPDPAETATGAPADPGAPTARPTAGTKASHLANTGSLTVPLIIAAAVAGTVGTLLVRRKR</sequence>
<feature type="non-terminal residue" evidence="3">
    <location>
        <position position="1"/>
    </location>
</feature>
<feature type="compositionally biased region" description="Low complexity" evidence="1">
    <location>
        <begin position="13"/>
        <end position="39"/>
    </location>
</feature>
<keyword evidence="2" id="KW-0472">Membrane</keyword>
<organism evidence="3 4">
    <name type="scientific">Schaalia georgiae</name>
    <dbReference type="NCBI Taxonomy" id="52768"/>
    <lineage>
        <taxon>Bacteria</taxon>
        <taxon>Bacillati</taxon>
        <taxon>Actinomycetota</taxon>
        <taxon>Actinomycetes</taxon>
        <taxon>Actinomycetales</taxon>
        <taxon>Actinomycetaceae</taxon>
        <taxon>Schaalia</taxon>
    </lineage>
</organism>
<gene>
    <name evidence="3" type="ORF">HXK03_05905</name>
</gene>
<protein>
    <submittedName>
        <fullName evidence="3">DUF4832 domain-containing protein</fullName>
    </submittedName>
</protein>
<evidence type="ECO:0000313" key="4">
    <source>
        <dbReference type="Proteomes" id="UP000718630"/>
    </source>
</evidence>
<comment type="caution">
    <text evidence="3">The sequence shown here is derived from an EMBL/GenBank/DDBJ whole genome shotgun (WGS) entry which is preliminary data.</text>
</comment>